<dbReference type="Proteomes" id="UP000006365">
    <property type="component" value="Chromosome"/>
</dbReference>
<keyword evidence="3" id="KW-1185">Reference proteome</keyword>
<organism evidence="2 3">
    <name type="scientific">Desulfobulbus propionicus (strain ATCC 33891 / DSM 2032 / VKM B-1956 / 1pr3)</name>
    <dbReference type="NCBI Taxonomy" id="577650"/>
    <lineage>
        <taxon>Bacteria</taxon>
        <taxon>Pseudomonadati</taxon>
        <taxon>Thermodesulfobacteriota</taxon>
        <taxon>Desulfobulbia</taxon>
        <taxon>Desulfobulbales</taxon>
        <taxon>Desulfobulbaceae</taxon>
        <taxon>Desulfobulbus</taxon>
    </lineage>
</organism>
<reference evidence="2 3" key="1">
    <citation type="journal article" date="2011" name="Stand. Genomic Sci.">
        <title>Complete genome sequence of Desulfobulbus propionicus type strain (1pr3).</title>
        <authorList>
            <person name="Pagani I."/>
            <person name="Lapidus A."/>
            <person name="Nolan M."/>
            <person name="Lucas S."/>
            <person name="Hammon N."/>
            <person name="Deshpande S."/>
            <person name="Cheng J.F."/>
            <person name="Chertkov O."/>
            <person name="Davenport K."/>
            <person name="Tapia R."/>
            <person name="Han C."/>
            <person name="Goodwin L."/>
            <person name="Pitluck S."/>
            <person name="Liolios K."/>
            <person name="Mavromatis K."/>
            <person name="Ivanova N."/>
            <person name="Mikhailova N."/>
            <person name="Pati A."/>
            <person name="Chen A."/>
            <person name="Palaniappan K."/>
            <person name="Land M."/>
            <person name="Hauser L."/>
            <person name="Chang Y.J."/>
            <person name="Jeffries C.D."/>
            <person name="Detter J.C."/>
            <person name="Brambilla E."/>
            <person name="Kannan K.P."/>
            <person name="Djao O.D."/>
            <person name="Rohde M."/>
            <person name="Pukall R."/>
            <person name="Spring S."/>
            <person name="Goker M."/>
            <person name="Sikorski J."/>
            <person name="Woyke T."/>
            <person name="Bristow J."/>
            <person name="Eisen J.A."/>
            <person name="Markowitz V."/>
            <person name="Hugenholtz P."/>
            <person name="Kyrpides N.C."/>
            <person name="Klenk H.P."/>
        </authorList>
    </citation>
    <scope>NUCLEOTIDE SEQUENCE [LARGE SCALE GENOMIC DNA]</scope>
    <source>
        <strain evidence="3">ATCC 33891 / DSM 2032 / 1pr3</strain>
    </source>
</reference>
<gene>
    <name evidence="2" type="ordered locus">Despr_3273</name>
</gene>
<name>A0A7U3YPX8_DESPD</name>
<protein>
    <submittedName>
        <fullName evidence="2">Uncharacterized protein</fullName>
    </submittedName>
</protein>
<accession>A0A7U3YPX8</accession>
<dbReference type="AlphaFoldDB" id="A0A7U3YPX8"/>
<feature type="region of interest" description="Disordered" evidence="1">
    <location>
        <begin position="141"/>
        <end position="299"/>
    </location>
</feature>
<feature type="compositionally biased region" description="Basic and acidic residues" evidence="1">
    <location>
        <begin position="211"/>
        <end position="220"/>
    </location>
</feature>
<evidence type="ECO:0000313" key="2">
    <source>
        <dbReference type="EMBL" id="ADW19400.1"/>
    </source>
</evidence>
<evidence type="ECO:0000313" key="3">
    <source>
        <dbReference type="Proteomes" id="UP000006365"/>
    </source>
</evidence>
<feature type="compositionally biased region" description="Polar residues" evidence="1">
    <location>
        <begin position="180"/>
        <end position="195"/>
    </location>
</feature>
<evidence type="ECO:0000256" key="1">
    <source>
        <dbReference type="SAM" id="MobiDB-lite"/>
    </source>
</evidence>
<dbReference type="KEGG" id="dpr:Despr_3273"/>
<proteinExistence type="predicted"/>
<dbReference type="EMBL" id="CP002364">
    <property type="protein sequence ID" value="ADW19400.1"/>
    <property type="molecule type" value="Genomic_DNA"/>
</dbReference>
<sequence>MGLFDDTIRDARRPLPGTWVRREMLPEVETPEEEPLEPAAPSGMTTIFRFQKGGPSPVMEGGSREASFRLGVGESDLPAGDPLSVGSEVEKPDFSAKDVNGNRDIISVLGDNRGNELATGQVNHGSPGKRTAAEMIAESRTHQSVVVPGPVESDPVHQTHKSRLPEGSGRFVSEREETYQSRASGQGAPSDSFSAPVTPLRSGQPGTTAAERPEGTDAHRSTGVPFPGFAGGGENIHPPQAGGGMQVPTMAPERSDGPWGEVGATSRPMRSAPPVPPLSGEDGMGVPMDYAPPRASEEQPPHLVIGRIDVVVVSNGSPATRSGTTARTDTGFVSRNYLKRL</sequence>